<feature type="chain" id="PRO_5045423318" evidence="2">
    <location>
        <begin position="22"/>
        <end position="218"/>
    </location>
</feature>
<dbReference type="RefSeq" id="WP_203356950.1">
    <property type="nucleotide sequence ID" value="NZ_CP069127.1"/>
</dbReference>
<evidence type="ECO:0000256" key="1">
    <source>
        <dbReference type="ARBA" id="ARBA00022801"/>
    </source>
</evidence>
<dbReference type="Gene3D" id="2.40.260.10">
    <property type="entry name" value="Sortase"/>
    <property type="match status" value="1"/>
</dbReference>
<keyword evidence="4" id="KW-1185">Reference proteome</keyword>
<dbReference type="CDD" id="cd05829">
    <property type="entry name" value="Sortase_F"/>
    <property type="match status" value="1"/>
</dbReference>
<dbReference type="PROSITE" id="PS51257">
    <property type="entry name" value="PROKAR_LIPOPROTEIN"/>
    <property type="match status" value="1"/>
</dbReference>
<protein>
    <submittedName>
        <fullName evidence="3">Class F sortase</fullName>
    </submittedName>
</protein>
<evidence type="ECO:0000313" key="3">
    <source>
        <dbReference type="EMBL" id="QRG69975.1"/>
    </source>
</evidence>
<keyword evidence="2" id="KW-0732">Signal</keyword>
<dbReference type="Pfam" id="PF04203">
    <property type="entry name" value="Sortase"/>
    <property type="match status" value="1"/>
</dbReference>
<sequence>MKSILLSVFLFCMVISGCTHHTQPPAAQPSAVEEHSISQISEPPIVSVNLPQVPYGPAIPEKKQLPPPLVNGITPKKLQIPAIHLSTLIEPVGVLQNGQMDVPKAFDRVGILAPWTKPGMKGSAVIAGHFDHYTGPAVFYNLRKLQPGDHIQVSDEAGKVLTFQVNRVESFPASEAPIDQIFEEKEGAHLNLITCSGKFNKKKQEHARRLVVFSELIQ</sequence>
<evidence type="ECO:0000313" key="4">
    <source>
        <dbReference type="Proteomes" id="UP000596248"/>
    </source>
</evidence>
<dbReference type="InterPro" id="IPR042001">
    <property type="entry name" value="Sortase_F"/>
</dbReference>
<dbReference type="InterPro" id="IPR005754">
    <property type="entry name" value="Sortase"/>
</dbReference>
<keyword evidence="1" id="KW-0378">Hydrolase</keyword>
<name>A0ABX7FVY8_BRECH</name>
<organism evidence="3 4">
    <name type="scientific">Brevibacillus choshinensis</name>
    <dbReference type="NCBI Taxonomy" id="54911"/>
    <lineage>
        <taxon>Bacteria</taxon>
        <taxon>Bacillati</taxon>
        <taxon>Bacillota</taxon>
        <taxon>Bacilli</taxon>
        <taxon>Bacillales</taxon>
        <taxon>Paenibacillaceae</taxon>
        <taxon>Brevibacillus</taxon>
    </lineage>
</organism>
<gene>
    <name evidence="3" type="ORF">JNE38_13110</name>
</gene>
<feature type="signal peptide" evidence="2">
    <location>
        <begin position="1"/>
        <end position="21"/>
    </location>
</feature>
<dbReference type="InterPro" id="IPR023365">
    <property type="entry name" value="Sortase_dom-sf"/>
</dbReference>
<dbReference type="Proteomes" id="UP000596248">
    <property type="component" value="Chromosome"/>
</dbReference>
<proteinExistence type="predicted"/>
<evidence type="ECO:0000256" key="2">
    <source>
        <dbReference type="SAM" id="SignalP"/>
    </source>
</evidence>
<dbReference type="SUPFAM" id="SSF63817">
    <property type="entry name" value="Sortase"/>
    <property type="match status" value="1"/>
</dbReference>
<reference evidence="3 4" key="1">
    <citation type="submission" date="2021-01" db="EMBL/GenBank/DDBJ databases">
        <title>Identification of strong promoters based on the transcriptome of Brevibacillus choshinensis.</title>
        <authorList>
            <person name="Yao D."/>
            <person name="Zhang K."/>
            <person name="Wu J."/>
        </authorList>
    </citation>
    <scope>NUCLEOTIDE SEQUENCE [LARGE SCALE GENOMIC DNA]</scope>
    <source>
        <strain evidence="3 4">HPD31-SP3</strain>
    </source>
</reference>
<accession>A0ABX7FVY8</accession>
<dbReference type="EMBL" id="CP069127">
    <property type="protein sequence ID" value="QRG69975.1"/>
    <property type="molecule type" value="Genomic_DNA"/>
</dbReference>